<accession>A0A6B8RWY1</accession>
<dbReference type="GO" id="GO:0016740">
    <property type="term" value="F:transferase activity"/>
    <property type="evidence" value="ECO:0007669"/>
    <property type="project" value="InterPro"/>
</dbReference>
<gene>
    <name evidence="1" type="ORF">EHS13_25860</name>
</gene>
<dbReference type="Proteomes" id="UP000426246">
    <property type="component" value="Chromosome"/>
</dbReference>
<sequence>MGVAVGTAVATGVALGVATGVATGVGVGVGVAGVGVDPPPLLSTYTVTVRMTSIAVFPTESLTL</sequence>
<dbReference type="KEGG" id="ppsc:EHS13_25860"/>
<dbReference type="InterPro" id="IPR018357">
    <property type="entry name" value="Hexapep_transf_CS"/>
</dbReference>
<reference evidence="2" key="1">
    <citation type="submission" date="2018-11" db="EMBL/GenBank/DDBJ databases">
        <title>Complete genome sequence of Paenibacillus sp. ML311-T8.</title>
        <authorList>
            <person name="Nam Y.-D."/>
            <person name="Kang J."/>
            <person name="Chung W.-H."/>
            <person name="Park Y.S."/>
        </authorList>
    </citation>
    <scope>NUCLEOTIDE SEQUENCE [LARGE SCALE GENOMIC DNA]</scope>
    <source>
        <strain evidence="2">ML311-T8</strain>
    </source>
</reference>
<dbReference type="EMBL" id="CP034235">
    <property type="protein sequence ID" value="QGR00245.1"/>
    <property type="molecule type" value="Genomic_DNA"/>
</dbReference>
<evidence type="ECO:0000313" key="2">
    <source>
        <dbReference type="Proteomes" id="UP000426246"/>
    </source>
</evidence>
<organism evidence="1 2">
    <name type="scientific">Paenibacillus psychroresistens</name>
    <dbReference type="NCBI Taxonomy" id="1778678"/>
    <lineage>
        <taxon>Bacteria</taxon>
        <taxon>Bacillati</taxon>
        <taxon>Bacillota</taxon>
        <taxon>Bacilli</taxon>
        <taxon>Bacillales</taxon>
        <taxon>Paenibacillaceae</taxon>
        <taxon>Paenibacillus</taxon>
    </lineage>
</organism>
<dbReference type="AlphaFoldDB" id="A0A6B8RWY1"/>
<name>A0A6B8RWY1_9BACL</name>
<dbReference type="PROSITE" id="PS00101">
    <property type="entry name" value="HEXAPEP_TRANSFERASES"/>
    <property type="match status" value="1"/>
</dbReference>
<evidence type="ECO:0000313" key="1">
    <source>
        <dbReference type="EMBL" id="QGR00245.1"/>
    </source>
</evidence>
<keyword evidence="2" id="KW-1185">Reference proteome</keyword>
<proteinExistence type="predicted"/>
<protein>
    <submittedName>
        <fullName evidence="1">Uncharacterized protein</fullName>
    </submittedName>
</protein>